<accession>A0A7M5VH25</accession>
<organism evidence="8 9">
    <name type="scientific">Clytia hemisphaerica</name>
    <dbReference type="NCBI Taxonomy" id="252671"/>
    <lineage>
        <taxon>Eukaryota</taxon>
        <taxon>Metazoa</taxon>
        <taxon>Cnidaria</taxon>
        <taxon>Hydrozoa</taxon>
        <taxon>Hydroidolina</taxon>
        <taxon>Leptothecata</taxon>
        <taxon>Obeliida</taxon>
        <taxon>Clytiidae</taxon>
        <taxon>Clytia</taxon>
    </lineage>
</organism>
<evidence type="ECO:0000256" key="1">
    <source>
        <dbReference type="ARBA" id="ARBA00004123"/>
    </source>
</evidence>
<feature type="compositionally biased region" description="Acidic residues" evidence="5">
    <location>
        <begin position="430"/>
        <end position="439"/>
    </location>
</feature>
<evidence type="ECO:0008006" key="10">
    <source>
        <dbReference type="Google" id="ProtNLM"/>
    </source>
</evidence>
<dbReference type="Pfam" id="PF07808">
    <property type="entry name" value="RED_N"/>
    <property type="match status" value="1"/>
</dbReference>
<feature type="compositionally biased region" description="Low complexity" evidence="5">
    <location>
        <begin position="329"/>
        <end position="341"/>
    </location>
</feature>
<dbReference type="InterPro" id="IPR012492">
    <property type="entry name" value="RED_C"/>
</dbReference>
<comment type="similarity">
    <text evidence="2">Belongs to the RED family.</text>
</comment>
<evidence type="ECO:0000313" key="9">
    <source>
        <dbReference type="Proteomes" id="UP000594262"/>
    </source>
</evidence>
<dbReference type="GeneID" id="136800368"/>
<feature type="compositionally biased region" description="Polar residues" evidence="5">
    <location>
        <begin position="107"/>
        <end position="116"/>
    </location>
</feature>
<feature type="domain" description="Protein RED C-terminal" evidence="6">
    <location>
        <begin position="418"/>
        <end position="527"/>
    </location>
</feature>
<dbReference type="EnsemblMetazoa" id="CLYHEMT012726.1">
    <property type="protein sequence ID" value="CLYHEMP012726.1"/>
    <property type="gene ID" value="CLYHEMG012726"/>
</dbReference>
<evidence type="ECO:0000256" key="5">
    <source>
        <dbReference type="SAM" id="MobiDB-lite"/>
    </source>
</evidence>
<dbReference type="GO" id="GO:0005634">
    <property type="term" value="C:nucleus"/>
    <property type="evidence" value="ECO:0007669"/>
    <property type="project" value="UniProtKB-SubCell"/>
</dbReference>
<feature type="region of interest" description="Disordered" evidence="5">
    <location>
        <begin position="484"/>
        <end position="535"/>
    </location>
</feature>
<feature type="compositionally biased region" description="Low complexity" evidence="5">
    <location>
        <begin position="391"/>
        <end position="400"/>
    </location>
</feature>
<feature type="region of interest" description="Disordered" evidence="5">
    <location>
        <begin position="296"/>
        <end position="454"/>
    </location>
</feature>
<dbReference type="Proteomes" id="UP000594262">
    <property type="component" value="Unplaced"/>
</dbReference>
<feature type="region of interest" description="Disordered" evidence="5">
    <location>
        <begin position="181"/>
        <end position="208"/>
    </location>
</feature>
<evidence type="ECO:0000256" key="4">
    <source>
        <dbReference type="ARBA" id="ARBA00023242"/>
    </source>
</evidence>
<dbReference type="OrthoDB" id="3366823at2759"/>
<name>A0A7M5VH25_9CNID</name>
<keyword evidence="3" id="KW-0677">Repeat</keyword>
<feature type="compositionally biased region" description="Basic and acidic residues" evidence="5">
    <location>
        <begin position="185"/>
        <end position="200"/>
    </location>
</feature>
<keyword evidence="9" id="KW-1185">Reference proteome</keyword>
<dbReference type="Pfam" id="PF07807">
    <property type="entry name" value="RED_C"/>
    <property type="match status" value="1"/>
</dbReference>
<protein>
    <recommendedName>
        <fullName evidence="10">Protein Red</fullName>
    </recommendedName>
</protein>
<feature type="compositionally biased region" description="Basic and acidic residues" evidence="5">
    <location>
        <begin position="440"/>
        <end position="454"/>
    </location>
</feature>
<proteinExistence type="inferred from homology"/>
<feature type="compositionally biased region" description="Basic and acidic residues" evidence="5">
    <location>
        <begin position="305"/>
        <end position="320"/>
    </location>
</feature>
<keyword evidence="4" id="KW-0539">Nucleus</keyword>
<evidence type="ECO:0000256" key="2">
    <source>
        <dbReference type="ARBA" id="ARBA00006660"/>
    </source>
</evidence>
<feature type="domain" description="RED-like N-terminal" evidence="7">
    <location>
        <begin position="70"/>
        <end position="305"/>
    </location>
</feature>
<feature type="compositionally biased region" description="Basic and acidic residues" evidence="5">
    <location>
        <begin position="79"/>
        <end position="105"/>
    </location>
</feature>
<feature type="compositionally biased region" description="Basic and acidic residues" evidence="5">
    <location>
        <begin position="354"/>
        <end position="376"/>
    </location>
</feature>
<feature type="compositionally biased region" description="Basic residues" evidence="5">
    <location>
        <begin position="401"/>
        <end position="410"/>
    </location>
</feature>
<evidence type="ECO:0000259" key="7">
    <source>
        <dbReference type="Pfam" id="PF07808"/>
    </source>
</evidence>
<dbReference type="InterPro" id="IPR012916">
    <property type="entry name" value="RED_N"/>
</dbReference>
<dbReference type="PANTHER" id="PTHR12765">
    <property type="entry name" value="RED PROTEIN IK FACTOR CYTOKINE IK"/>
    <property type="match status" value="1"/>
</dbReference>
<dbReference type="AlphaFoldDB" id="A0A7M5VH25"/>
<evidence type="ECO:0000259" key="6">
    <source>
        <dbReference type="Pfam" id="PF07807"/>
    </source>
</evidence>
<sequence length="535" mass="61057">MPESEFSNPIAPLHHHPDHEEEEDIQKLTNNDFRSLLMTPRDNPKAPPPKRPGASKDFSEADDAHAKRRKKKLYYAKLKQQEEERQKELASKYRDRATERREGKNTDYAQTENSDLAKTAEYRAVAPTADQANNAAERRRLAIQESKFLGGDMEHTHLVKGLDFALLQKVRSEIAMIETEEDAVKDEKKPAKDKTEEKKPAPKAQKAQDVEFVSALGRKIHKAAMNTKPPLRNELFLPGRMAYVFTLDDEEESEIPTTTIRSKADCPTLEAETSLTTNDIVINKLTQILSYLRHGVRASKKQKKREKELIRAGKDPRAEESIYADLVEQSSGFGSFGSSSSKDQKKSKYFSDYNKSDHRHDRDREDSSRYDKKKTDVSQFVRNINEKYGSKNESSSSSSSSKKRSSSSKSKKTEVDSYAECYPGMAEMNDAVDDSDDDADYTKMDMGNKKGPVKRWDFENEDEYNSYMEKREAMPKAAFQFGIKMNEGRKTRSRPGAMSEKQKLDREWQQISNIISKRKSGDTSKSSGGKRSKDY</sequence>
<dbReference type="InterPro" id="IPR039896">
    <property type="entry name" value="Red-like"/>
</dbReference>
<dbReference type="RefSeq" id="XP_066913105.1">
    <property type="nucleotide sequence ID" value="XM_067057004.1"/>
</dbReference>
<evidence type="ECO:0000313" key="8">
    <source>
        <dbReference type="EnsemblMetazoa" id="CLYHEMP012726.1"/>
    </source>
</evidence>
<comment type="subcellular location">
    <subcellularLocation>
        <location evidence="1">Nucleus</location>
    </subcellularLocation>
</comment>
<reference evidence="8" key="1">
    <citation type="submission" date="2021-01" db="UniProtKB">
        <authorList>
            <consortium name="EnsemblMetazoa"/>
        </authorList>
    </citation>
    <scope>IDENTIFICATION</scope>
</reference>
<evidence type="ECO:0000256" key="3">
    <source>
        <dbReference type="ARBA" id="ARBA00022737"/>
    </source>
</evidence>
<feature type="region of interest" description="Disordered" evidence="5">
    <location>
        <begin position="1"/>
        <end position="119"/>
    </location>
</feature>